<accession>A0ACD5WY21</accession>
<evidence type="ECO:0000313" key="1">
    <source>
        <dbReference type="EnsemblPlants" id="AVESA.00010b.r2.4CG1316450.1.CDS.1"/>
    </source>
</evidence>
<sequence length="333" mass="37984">MSLCRFKCLSKSWLALCSDPALCRKAHQTLSGFFYNRVTSGQTLRSRHFTNVSGRGRPMVDPSLSFLPSSCRNIQIIDASNGLLLCGYAKKYEYEYLVCNPATLKWIVLPETDAMQGMHTASLCFEPAESSHFRVFLLVKDKLEVTGVQVYSSKTGAWTYRQSEWGDNCIIHDAAKSVFFNGIMHFTTSGSSVVVVDMELNRWRKIPTPYSTNSSFIGLSQGRLYLLRCDYNNDYHLSVWVLEEYGGEEWILKHSVIKSELCEPSQLKSPRSLALTAVHPEWNLIFFTKEHGDIVSYDLDSRIMQTIFSPGPYKAYTYQPYIPCFLEWLSDGQ</sequence>
<keyword evidence="2" id="KW-1185">Reference proteome</keyword>
<evidence type="ECO:0000313" key="2">
    <source>
        <dbReference type="Proteomes" id="UP001732700"/>
    </source>
</evidence>
<reference evidence="1" key="1">
    <citation type="submission" date="2021-05" db="EMBL/GenBank/DDBJ databases">
        <authorList>
            <person name="Scholz U."/>
            <person name="Mascher M."/>
            <person name="Fiebig A."/>
        </authorList>
    </citation>
    <scope>NUCLEOTIDE SEQUENCE [LARGE SCALE GENOMIC DNA]</scope>
</reference>
<reference evidence="1" key="2">
    <citation type="submission" date="2025-09" db="UniProtKB">
        <authorList>
            <consortium name="EnsemblPlants"/>
        </authorList>
    </citation>
    <scope>IDENTIFICATION</scope>
</reference>
<dbReference type="Proteomes" id="UP001732700">
    <property type="component" value="Chromosome 4C"/>
</dbReference>
<protein>
    <submittedName>
        <fullName evidence="1">Uncharacterized protein</fullName>
    </submittedName>
</protein>
<organism evidence="1 2">
    <name type="scientific">Avena sativa</name>
    <name type="common">Oat</name>
    <dbReference type="NCBI Taxonomy" id="4498"/>
    <lineage>
        <taxon>Eukaryota</taxon>
        <taxon>Viridiplantae</taxon>
        <taxon>Streptophyta</taxon>
        <taxon>Embryophyta</taxon>
        <taxon>Tracheophyta</taxon>
        <taxon>Spermatophyta</taxon>
        <taxon>Magnoliopsida</taxon>
        <taxon>Liliopsida</taxon>
        <taxon>Poales</taxon>
        <taxon>Poaceae</taxon>
        <taxon>BOP clade</taxon>
        <taxon>Pooideae</taxon>
        <taxon>Poodae</taxon>
        <taxon>Poeae</taxon>
        <taxon>Poeae Chloroplast Group 1 (Aveneae type)</taxon>
        <taxon>Aveninae</taxon>
        <taxon>Avena</taxon>
    </lineage>
</organism>
<dbReference type="EnsemblPlants" id="AVESA.00010b.r2.4CG1316450.1">
    <property type="protein sequence ID" value="AVESA.00010b.r2.4CG1316450.1.CDS.1"/>
    <property type="gene ID" value="AVESA.00010b.r2.4CG1316450"/>
</dbReference>
<proteinExistence type="predicted"/>
<name>A0ACD5WY21_AVESA</name>